<dbReference type="AlphaFoldDB" id="A0A9R1QS83"/>
<protein>
    <submittedName>
        <fullName evidence="1">Uncharacterized protein</fullName>
    </submittedName>
</protein>
<dbReference type="PANTHER" id="PTHR32153">
    <property type="entry name" value="OJ000223_09.16 PROTEIN"/>
    <property type="match status" value="1"/>
</dbReference>
<evidence type="ECO:0000313" key="2">
    <source>
        <dbReference type="Proteomes" id="UP000324705"/>
    </source>
</evidence>
<evidence type="ECO:0000313" key="1">
    <source>
        <dbReference type="EMBL" id="VAH82621.1"/>
    </source>
</evidence>
<gene>
    <name evidence="1" type="ORF">TRITD_3Bv1G218510</name>
</gene>
<accession>A0A9R1QS83</accession>
<keyword evidence="2" id="KW-1185">Reference proteome</keyword>
<dbReference type="Gramene" id="TRITD3Bv1G218510.1">
    <property type="protein sequence ID" value="TRITD3Bv1G218510.1"/>
    <property type="gene ID" value="TRITD3Bv1G218510"/>
</dbReference>
<dbReference type="InterPro" id="IPR044997">
    <property type="entry name" value="F-box_plant"/>
</dbReference>
<proteinExistence type="predicted"/>
<sequence>MDAERIQLMLSKMHLAIDSSDPERDRSKLSCGDDMVRANATIAEAIKSMLEIGILRHWHWRAVADTISTENIGLAELTLLTKDGRRCTEQDLVAYGGQMRSFVDACPNTLFSGFARLELENLRLPKSESNLPKILGIYEWLAFLHF</sequence>
<dbReference type="EMBL" id="LT934116">
    <property type="protein sequence ID" value="VAH82621.1"/>
    <property type="molecule type" value="Genomic_DNA"/>
</dbReference>
<dbReference type="Proteomes" id="UP000324705">
    <property type="component" value="Chromosome 3B"/>
</dbReference>
<reference evidence="1 2" key="1">
    <citation type="submission" date="2017-09" db="EMBL/GenBank/DDBJ databases">
        <authorList>
            <consortium name="International Durum Wheat Genome Sequencing Consortium (IDWGSC)"/>
            <person name="Milanesi L."/>
        </authorList>
    </citation>
    <scope>NUCLEOTIDE SEQUENCE [LARGE SCALE GENOMIC DNA]</scope>
    <source>
        <strain evidence="2">cv. Svevo</strain>
    </source>
</reference>
<organism evidence="1 2">
    <name type="scientific">Triticum turgidum subsp. durum</name>
    <name type="common">Durum wheat</name>
    <name type="synonym">Triticum durum</name>
    <dbReference type="NCBI Taxonomy" id="4567"/>
    <lineage>
        <taxon>Eukaryota</taxon>
        <taxon>Viridiplantae</taxon>
        <taxon>Streptophyta</taxon>
        <taxon>Embryophyta</taxon>
        <taxon>Tracheophyta</taxon>
        <taxon>Spermatophyta</taxon>
        <taxon>Magnoliopsida</taxon>
        <taxon>Liliopsida</taxon>
        <taxon>Poales</taxon>
        <taxon>Poaceae</taxon>
        <taxon>BOP clade</taxon>
        <taxon>Pooideae</taxon>
        <taxon>Triticodae</taxon>
        <taxon>Triticeae</taxon>
        <taxon>Triticinae</taxon>
        <taxon>Triticum</taxon>
    </lineage>
</organism>
<name>A0A9R1QS83_TRITD</name>